<dbReference type="Proteomes" id="UP000093391">
    <property type="component" value="Chromosome"/>
</dbReference>
<dbReference type="Pfam" id="PF08875">
    <property type="entry name" value="DUF1833"/>
    <property type="match status" value="1"/>
</dbReference>
<protein>
    <recommendedName>
        <fullName evidence="3">DUF1833 domain-containing protein</fullName>
    </recommendedName>
</protein>
<evidence type="ECO:0000313" key="2">
    <source>
        <dbReference type="Proteomes" id="UP000093391"/>
    </source>
</evidence>
<dbReference type="KEGG" id="ala:BFG52_07645"/>
<dbReference type="AlphaFoldDB" id="A0A1B2LZ60"/>
<dbReference type="InterPro" id="IPR014974">
    <property type="entry name" value="DUF1833"/>
</dbReference>
<name>A0A1B2LZ60_9GAMM</name>
<dbReference type="RefSeq" id="WP_067554270.1">
    <property type="nucleotide sequence ID" value="NZ_CP016895.1"/>
</dbReference>
<dbReference type="STRING" id="1789224.BFG52_07645"/>
<proteinExistence type="predicted"/>
<evidence type="ECO:0008006" key="3">
    <source>
        <dbReference type="Google" id="ProtNLM"/>
    </source>
</evidence>
<keyword evidence="2" id="KW-1185">Reference proteome</keyword>
<dbReference type="OrthoDB" id="8636602at2"/>
<organism evidence="1 2">
    <name type="scientific">Acinetobacter larvae</name>
    <dbReference type="NCBI Taxonomy" id="1789224"/>
    <lineage>
        <taxon>Bacteria</taxon>
        <taxon>Pseudomonadati</taxon>
        <taxon>Pseudomonadota</taxon>
        <taxon>Gammaproteobacteria</taxon>
        <taxon>Moraxellales</taxon>
        <taxon>Moraxellaceae</taxon>
        <taxon>Acinetobacter</taxon>
    </lineage>
</organism>
<evidence type="ECO:0000313" key="1">
    <source>
        <dbReference type="EMBL" id="AOA58238.1"/>
    </source>
</evidence>
<dbReference type="EMBL" id="CP016895">
    <property type="protein sequence ID" value="AOA58238.1"/>
    <property type="molecule type" value="Genomic_DNA"/>
</dbReference>
<accession>A0A1B2LZ60</accession>
<sequence length="161" mass="18907">MSEYTSFYLNAPGTVAEVNCIEIKHPTFSFFLQSYDEDTFAVTHENGQRQFYVYLPMQIDRSNVNNDLEQVVKMTINDFDDRLIEAYNNIQDKRPVEFRQRIYRDNNLDSPMIVLQTLHVTSMSKDSKGNVTFEAKAPELNSVRTGDTYTFERFPMLRYTI</sequence>
<reference evidence="1 2" key="1">
    <citation type="submission" date="2016-08" db="EMBL/GenBank/DDBJ databases">
        <authorList>
            <person name="Seilhamer J.J."/>
        </authorList>
    </citation>
    <scope>NUCLEOTIDE SEQUENCE [LARGE SCALE GENOMIC DNA]</scope>
    <source>
        <strain evidence="1 2">BRTC-1</strain>
    </source>
</reference>
<gene>
    <name evidence="1" type="ORF">BFG52_07645</name>
</gene>